<dbReference type="AlphaFoldDB" id="A0A4V2Q8X0"/>
<organism evidence="2 3">
    <name type="scientific">Anaerospora hongkongensis</name>
    <dbReference type="NCBI Taxonomy" id="244830"/>
    <lineage>
        <taxon>Bacteria</taxon>
        <taxon>Bacillati</taxon>
        <taxon>Bacillota</taxon>
        <taxon>Negativicutes</taxon>
        <taxon>Selenomonadales</taxon>
        <taxon>Sporomusaceae</taxon>
        <taxon>Anaerospora</taxon>
    </lineage>
</organism>
<name>A0A4V2Q8X0_9FIRM</name>
<sequence>MGEMARQAATYGFPNDRGFIPSGKVRKTLDRFYRRYKHNVLLRREDGGREQVMLKTVYGPPPADEERIEATDLEMDSGIREEEEIAAAAPEAKPSAGRKELGKRES</sequence>
<reference evidence="2 3" key="1">
    <citation type="submission" date="2019-03" db="EMBL/GenBank/DDBJ databases">
        <title>Genomic Encyclopedia of Type Strains, Phase IV (KMG-IV): sequencing the most valuable type-strain genomes for metagenomic binning, comparative biology and taxonomic classification.</title>
        <authorList>
            <person name="Goeker M."/>
        </authorList>
    </citation>
    <scope>NUCLEOTIDE SEQUENCE [LARGE SCALE GENOMIC DNA]</scope>
    <source>
        <strain evidence="2 3">DSM 15969</strain>
    </source>
</reference>
<dbReference type="Proteomes" id="UP000295063">
    <property type="component" value="Unassembled WGS sequence"/>
</dbReference>
<accession>A0A4V2Q8X0</accession>
<evidence type="ECO:0000313" key="2">
    <source>
        <dbReference type="EMBL" id="TCL38839.1"/>
    </source>
</evidence>
<evidence type="ECO:0000256" key="1">
    <source>
        <dbReference type="SAM" id="MobiDB-lite"/>
    </source>
</evidence>
<evidence type="ECO:0000313" key="3">
    <source>
        <dbReference type="Proteomes" id="UP000295063"/>
    </source>
</evidence>
<feature type="compositionally biased region" description="Basic and acidic residues" evidence="1">
    <location>
        <begin position="97"/>
        <end position="106"/>
    </location>
</feature>
<keyword evidence="3" id="KW-1185">Reference proteome</keyword>
<comment type="caution">
    <text evidence="2">The sequence shown here is derived from an EMBL/GenBank/DDBJ whole genome shotgun (WGS) entry which is preliminary data.</text>
</comment>
<protein>
    <submittedName>
        <fullName evidence="2">Uncharacterized protein</fullName>
    </submittedName>
</protein>
<gene>
    <name evidence="2" type="ORF">EV210_103323</name>
</gene>
<dbReference type="EMBL" id="SLUI01000003">
    <property type="protein sequence ID" value="TCL38839.1"/>
    <property type="molecule type" value="Genomic_DNA"/>
</dbReference>
<proteinExistence type="predicted"/>
<feature type="region of interest" description="Disordered" evidence="1">
    <location>
        <begin position="80"/>
        <end position="106"/>
    </location>
</feature>